<accession>A0A8S5V9U1</accession>
<proteinExistence type="predicted"/>
<evidence type="ECO:0000313" key="1">
    <source>
        <dbReference type="EMBL" id="DAG03456.1"/>
    </source>
</evidence>
<protein>
    <submittedName>
        <fullName evidence="1">Uncharacterized protein</fullName>
    </submittedName>
</protein>
<reference evidence="1" key="1">
    <citation type="journal article" date="2021" name="Proc. Natl. Acad. Sci. U.S.A.">
        <title>A Catalog of Tens of Thousands of Viruses from Human Metagenomes Reveals Hidden Associations with Chronic Diseases.</title>
        <authorList>
            <person name="Tisza M.J."/>
            <person name="Buck C.B."/>
        </authorList>
    </citation>
    <scope>NUCLEOTIDE SEQUENCE</scope>
    <source>
        <strain evidence="1">CtUml7</strain>
    </source>
</reference>
<dbReference type="EMBL" id="BK016230">
    <property type="protein sequence ID" value="DAG03456.1"/>
    <property type="molecule type" value="Genomic_DNA"/>
</dbReference>
<name>A0A8S5V9U1_9CAUD</name>
<organism evidence="1">
    <name type="scientific">Ackermannviridae sp. ctUml7</name>
    <dbReference type="NCBI Taxonomy" id="2825753"/>
    <lineage>
        <taxon>Viruses</taxon>
        <taxon>Duplodnaviria</taxon>
        <taxon>Heunggongvirae</taxon>
        <taxon>Uroviricota</taxon>
        <taxon>Caudoviricetes</taxon>
        <taxon>Pantevenvirales</taxon>
        <taxon>Ackermannviridae</taxon>
    </lineage>
</organism>
<sequence length="40" mass="4639">MRIFTCLIRVDQLDILISGHKALYPSHPKAFISVNRRAEK</sequence>